<dbReference type="SUPFAM" id="SSF56601">
    <property type="entry name" value="beta-lactamase/transpeptidase-like"/>
    <property type="match status" value="1"/>
</dbReference>
<evidence type="ECO:0000259" key="1">
    <source>
        <dbReference type="Pfam" id="PF00144"/>
    </source>
</evidence>
<protein>
    <submittedName>
        <fullName evidence="2">CubicO group peptidase, beta-lactamase class C family</fullName>
    </submittedName>
</protein>
<dbReference type="Pfam" id="PF00144">
    <property type="entry name" value="Beta-lactamase"/>
    <property type="match status" value="1"/>
</dbReference>
<evidence type="ECO:0000313" key="2">
    <source>
        <dbReference type="EMBL" id="SFS54096.1"/>
    </source>
</evidence>
<dbReference type="InterPro" id="IPR012338">
    <property type="entry name" value="Beta-lactam/transpept-like"/>
</dbReference>
<dbReference type="STRING" id="683125.SAMN05660206_102446"/>
<dbReference type="PANTHER" id="PTHR46825">
    <property type="entry name" value="D-ALANYL-D-ALANINE-CARBOXYPEPTIDASE/ENDOPEPTIDASE AMPH"/>
    <property type="match status" value="1"/>
</dbReference>
<dbReference type="InterPro" id="IPR050491">
    <property type="entry name" value="AmpC-like"/>
</dbReference>
<feature type="domain" description="Beta-lactamase-related" evidence="1">
    <location>
        <begin position="41"/>
        <end position="366"/>
    </location>
</feature>
<dbReference type="EMBL" id="FOZZ01000002">
    <property type="protein sequence ID" value="SFS54096.1"/>
    <property type="molecule type" value="Genomic_DNA"/>
</dbReference>
<dbReference type="InterPro" id="IPR001466">
    <property type="entry name" value="Beta-lactam-related"/>
</dbReference>
<dbReference type="AlphaFoldDB" id="A0A1I6QNS1"/>
<organism evidence="2 3">
    <name type="scientific">Sphingobacterium wenxiniae</name>
    <dbReference type="NCBI Taxonomy" id="683125"/>
    <lineage>
        <taxon>Bacteria</taxon>
        <taxon>Pseudomonadati</taxon>
        <taxon>Bacteroidota</taxon>
        <taxon>Sphingobacteriia</taxon>
        <taxon>Sphingobacteriales</taxon>
        <taxon>Sphingobacteriaceae</taxon>
        <taxon>Sphingobacterium</taxon>
    </lineage>
</organism>
<gene>
    <name evidence="2" type="ORF">SAMN05660206_102446</name>
</gene>
<proteinExistence type="predicted"/>
<dbReference type="Proteomes" id="UP000198785">
    <property type="component" value="Unassembled WGS sequence"/>
</dbReference>
<keyword evidence="3" id="KW-1185">Reference proteome</keyword>
<dbReference type="PANTHER" id="PTHR46825:SF9">
    <property type="entry name" value="BETA-LACTAMASE-RELATED DOMAIN-CONTAINING PROTEIN"/>
    <property type="match status" value="1"/>
</dbReference>
<dbReference type="Gene3D" id="3.40.710.10">
    <property type="entry name" value="DD-peptidase/beta-lactamase superfamily"/>
    <property type="match status" value="1"/>
</dbReference>
<name>A0A1I6QNS1_9SPHI</name>
<evidence type="ECO:0000313" key="3">
    <source>
        <dbReference type="Proteomes" id="UP000198785"/>
    </source>
</evidence>
<accession>A0A1I6QNS1</accession>
<reference evidence="2 3" key="1">
    <citation type="submission" date="2016-10" db="EMBL/GenBank/DDBJ databases">
        <authorList>
            <person name="de Groot N.N."/>
        </authorList>
    </citation>
    <scope>NUCLEOTIDE SEQUENCE [LARGE SCALE GENOMIC DNA]</scope>
    <source>
        <strain evidence="2 3">DSM 22789</strain>
    </source>
</reference>
<sequence length="389" mass="43842">MGILLTINLNMMKIAVKMLCIIFLLSLSKNIWAQESVDKGLQALVDDYKAVGLAVVVIKDNQPIYQKALGYKNLESQTPLRTDHLFRIASISKSFSATAIMQLVEKGLISLDDDFGDLMGFPIRNPKYPNQKITLRMVLSHTSSINDKNGYFELDVINPAKNPEWEKSYNDYAPGTNYEYCNLNFNMVGAVLERLTHQRFDIYIKDKVLRPLKLNAGYCIDSLDKANFATLYAYNSESNHFEAQPSAYNPRSEDIKKYRLGESTPVFSPTGGLKISAEDLATYMCMHMNYGAYAGGRLLEKKSAQLMQQKLSEPEGYGLALQETDTLIPNIHLVGHTGDAYGLFSNMFFHPEEKFGFVVITNGCIPKREDGNIALSVKVINYLYEQLIK</sequence>